<feature type="region of interest" description="Disordered" evidence="1">
    <location>
        <begin position="66"/>
        <end position="86"/>
    </location>
</feature>
<evidence type="ECO:0000313" key="2">
    <source>
        <dbReference type="EMBL" id="GBM07207.1"/>
    </source>
</evidence>
<gene>
    <name evidence="2" type="ORF">AVEN_25469_1</name>
</gene>
<dbReference type="Proteomes" id="UP000499080">
    <property type="component" value="Unassembled WGS sequence"/>
</dbReference>
<sequence length="110" mass="13045">MTFYSPWYLFLRREINALIFRLRDGFLGWYSGHLQPKTFPLLWHFLRPKLYEGLDGLMVRSRLLDQRAPSSNSDSTKDHRVCGPGEHVRFVSDKSLATKCRKSDYQREVH</sequence>
<comment type="caution">
    <text evidence="2">The sequence shown here is derived from an EMBL/GenBank/DDBJ whole genome shotgun (WGS) entry which is preliminary data.</text>
</comment>
<feature type="compositionally biased region" description="Basic and acidic residues" evidence="1">
    <location>
        <begin position="75"/>
        <end position="86"/>
    </location>
</feature>
<name>A0A4Y2CTT7_ARAVE</name>
<dbReference type="AlphaFoldDB" id="A0A4Y2CTT7"/>
<reference evidence="2 3" key="1">
    <citation type="journal article" date="2019" name="Sci. Rep.">
        <title>Orb-weaving spider Araneus ventricosus genome elucidates the spidroin gene catalogue.</title>
        <authorList>
            <person name="Kono N."/>
            <person name="Nakamura H."/>
            <person name="Ohtoshi R."/>
            <person name="Moran D.A.P."/>
            <person name="Shinohara A."/>
            <person name="Yoshida Y."/>
            <person name="Fujiwara M."/>
            <person name="Mori M."/>
            <person name="Tomita M."/>
            <person name="Arakawa K."/>
        </authorList>
    </citation>
    <scope>NUCLEOTIDE SEQUENCE [LARGE SCALE GENOMIC DNA]</scope>
</reference>
<proteinExistence type="predicted"/>
<evidence type="ECO:0000256" key="1">
    <source>
        <dbReference type="SAM" id="MobiDB-lite"/>
    </source>
</evidence>
<keyword evidence="3" id="KW-1185">Reference proteome</keyword>
<organism evidence="2 3">
    <name type="scientific">Araneus ventricosus</name>
    <name type="common">Orbweaver spider</name>
    <name type="synonym">Epeira ventricosa</name>
    <dbReference type="NCBI Taxonomy" id="182803"/>
    <lineage>
        <taxon>Eukaryota</taxon>
        <taxon>Metazoa</taxon>
        <taxon>Ecdysozoa</taxon>
        <taxon>Arthropoda</taxon>
        <taxon>Chelicerata</taxon>
        <taxon>Arachnida</taxon>
        <taxon>Araneae</taxon>
        <taxon>Araneomorphae</taxon>
        <taxon>Entelegynae</taxon>
        <taxon>Araneoidea</taxon>
        <taxon>Araneidae</taxon>
        <taxon>Araneus</taxon>
    </lineage>
</organism>
<dbReference type="EMBL" id="BGPR01000240">
    <property type="protein sequence ID" value="GBM07207.1"/>
    <property type="molecule type" value="Genomic_DNA"/>
</dbReference>
<evidence type="ECO:0000313" key="3">
    <source>
        <dbReference type="Proteomes" id="UP000499080"/>
    </source>
</evidence>
<protein>
    <submittedName>
        <fullName evidence="2">Uncharacterized protein</fullName>
    </submittedName>
</protein>
<accession>A0A4Y2CTT7</accession>